<evidence type="ECO:0000256" key="4">
    <source>
        <dbReference type="ARBA" id="ARBA00022691"/>
    </source>
</evidence>
<proteinExistence type="inferred from homology"/>
<feature type="active site" evidence="6">
    <location>
        <position position="403"/>
    </location>
</feature>
<dbReference type="EMBL" id="PDEA01000001">
    <property type="protein sequence ID" value="PEH89058.1"/>
    <property type="molecule type" value="Genomic_DNA"/>
</dbReference>
<sequence>MNTTAAPLLSPSAAAPHRMPVRARRVLNLLERLPHGQLDLEQPDGRLLHLPRPQPGPGPADAHCVLHHWQALERTLKSGDIGLAEGYIAGEWDSPDLAALLRLCMTNRDHVQRLVYGSWWGRLGYRLRHLLQRNTRAGSARNIHAHYDLGNDFYRLWLDPGMSYSAAWFEGRTGDALHQADLHDAQQAKLRRTLNEVQLQPGQRLLEIGCGWGGLAETAAHEFGARVTGVTLSREQLVWGQQRMLQSGLADTVDLRYQDYRDLPALHTGQPFDAIVSIEMFEAVGHAYWRGYFETLRACLKPGGLACIQTITLREDLFARYLRSTDFIQQYIFPGGLLPSISAFEQEARRAGLVVEGRMAFGRDYAETLRRWHQSFAAQLEAVRAQGFDERFIRIWTFYLAYCEAAFDTGNTDVVQFTLRRPLP</sequence>
<dbReference type="OrthoDB" id="9782855at2"/>
<keyword evidence="2 7" id="KW-0489">Methyltransferase</keyword>
<organism evidence="7 8">
    <name type="scientific">Comamonas terrigena</name>
    <dbReference type="NCBI Taxonomy" id="32013"/>
    <lineage>
        <taxon>Bacteria</taxon>
        <taxon>Pseudomonadati</taxon>
        <taxon>Pseudomonadota</taxon>
        <taxon>Betaproteobacteria</taxon>
        <taxon>Burkholderiales</taxon>
        <taxon>Comamonadaceae</taxon>
        <taxon>Comamonas</taxon>
    </lineage>
</organism>
<keyword evidence="3 7" id="KW-0808">Transferase</keyword>
<evidence type="ECO:0000256" key="3">
    <source>
        <dbReference type="ARBA" id="ARBA00022679"/>
    </source>
</evidence>
<evidence type="ECO:0000256" key="6">
    <source>
        <dbReference type="PIRSR" id="PIRSR003085-1"/>
    </source>
</evidence>
<dbReference type="Pfam" id="PF02353">
    <property type="entry name" value="CMAS"/>
    <property type="match status" value="1"/>
</dbReference>
<dbReference type="GeneID" id="80801152"/>
<dbReference type="PANTHER" id="PTHR43667">
    <property type="entry name" value="CYCLOPROPANE-FATTY-ACYL-PHOSPHOLIPID SYNTHASE"/>
    <property type="match status" value="1"/>
</dbReference>
<dbReference type="InterPro" id="IPR003333">
    <property type="entry name" value="CMAS"/>
</dbReference>
<dbReference type="SUPFAM" id="SSF53335">
    <property type="entry name" value="S-adenosyl-L-methionine-dependent methyltransferases"/>
    <property type="match status" value="1"/>
</dbReference>
<dbReference type="GO" id="GO:0008610">
    <property type="term" value="P:lipid biosynthetic process"/>
    <property type="evidence" value="ECO:0007669"/>
    <property type="project" value="InterPro"/>
</dbReference>
<keyword evidence="5" id="KW-0443">Lipid metabolism</keyword>
<evidence type="ECO:0000256" key="1">
    <source>
        <dbReference type="ARBA" id="ARBA00010815"/>
    </source>
</evidence>
<name>A0A2A7UUW9_COMTR</name>
<dbReference type="Gene3D" id="3.40.50.150">
    <property type="entry name" value="Vaccinia Virus protein VP39"/>
    <property type="match status" value="1"/>
</dbReference>
<accession>A0A2A7UUW9</accession>
<dbReference type="GO" id="GO:0008168">
    <property type="term" value="F:methyltransferase activity"/>
    <property type="evidence" value="ECO:0007669"/>
    <property type="project" value="UniProtKB-KW"/>
</dbReference>
<evidence type="ECO:0000313" key="8">
    <source>
        <dbReference type="Proteomes" id="UP000220246"/>
    </source>
</evidence>
<dbReference type="Proteomes" id="UP000220246">
    <property type="component" value="Unassembled WGS sequence"/>
</dbReference>
<evidence type="ECO:0000313" key="7">
    <source>
        <dbReference type="EMBL" id="PEH89058.1"/>
    </source>
</evidence>
<comment type="caution">
    <text evidence="7">The sequence shown here is derived from an EMBL/GenBank/DDBJ whole genome shotgun (WGS) entry which is preliminary data.</text>
</comment>
<keyword evidence="4" id="KW-0949">S-adenosyl-L-methionine</keyword>
<dbReference type="InterPro" id="IPR029063">
    <property type="entry name" value="SAM-dependent_MTases_sf"/>
</dbReference>
<dbReference type="RefSeq" id="WP_066535093.1">
    <property type="nucleotide sequence ID" value="NZ_PDEA01000001.1"/>
</dbReference>
<dbReference type="InterPro" id="IPR050723">
    <property type="entry name" value="CFA/CMAS"/>
</dbReference>
<dbReference type="PANTHER" id="PTHR43667:SF2">
    <property type="entry name" value="FATTY ACID C-METHYL TRANSFERASE"/>
    <property type="match status" value="1"/>
</dbReference>
<protein>
    <submittedName>
        <fullName evidence="7">Class I SAM-dependent methyltransferase</fullName>
    </submittedName>
</protein>
<gene>
    <name evidence="7" type="ORF">CRM82_11075</name>
</gene>
<evidence type="ECO:0000256" key="2">
    <source>
        <dbReference type="ARBA" id="ARBA00022603"/>
    </source>
</evidence>
<evidence type="ECO:0000256" key="5">
    <source>
        <dbReference type="ARBA" id="ARBA00023098"/>
    </source>
</evidence>
<dbReference type="CDD" id="cd02440">
    <property type="entry name" value="AdoMet_MTases"/>
    <property type="match status" value="1"/>
</dbReference>
<comment type="similarity">
    <text evidence="1">Belongs to the CFA/CMAS family.</text>
</comment>
<dbReference type="AlphaFoldDB" id="A0A2A7UUW9"/>
<reference evidence="8" key="1">
    <citation type="submission" date="2017-09" db="EMBL/GenBank/DDBJ databases">
        <title>FDA dAtabase for Regulatory Grade micrObial Sequences (FDA-ARGOS): Supporting development and validation of Infectious Disease Dx tests.</title>
        <authorList>
            <person name="Minogue T."/>
            <person name="Wolcott M."/>
            <person name="Wasieloski L."/>
            <person name="Aguilar W."/>
            <person name="Moore D."/>
            <person name="Tallon L."/>
            <person name="Sadzewicz L."/>
            <person name="Ott S."/>
            <person name="Zhao X."/>
            <person name="Nagaraj S."/>
            <person name="Vavikolanu K."/>
            <person name="Aluvathingal J."/>
            <person name="Nadendla S."/>
            <person name="Sichtig H."/>
        </authorList>
    </citation>
    <scope>NUCLEOTIDE SEQUENCE [LARGE SCALE GENOMIC DNA]</scope>
    <source>
        <strain evidence="8">FDAARGOS_394</strain>
    </source>
</reference>
<dbReference type="GO" id="GO:0032259">
    <property type="term" value="P:methylation"/>
    <property type="evidence" value="ECO:0007669"/>
    <property type="project" value="UniProtKB-KW"/>
</dbReference>
<keyword evidence="8" id="KW-1185">Reference proteome</keyword>
<dbReference type="STRING" id="1219032.GCA_001515545_01485"/>
<dbReference type="PIRSF" id="PIRSF003085">
    <property type="entry name" value="CMAS"/>
    <property type="match status" value="1"/>
</dbReference>